<dbReference type="SUPFAM" id="SSF161098">
    <property type="entry name" value="MetI-like"/>
    <property type="match status" value="1"/>
</dbReference>
<dbReference type="InterPro" id="IPR035906">
    <property type="entry name" value="MetI-like_sf"/>
</dbReference>
<gene>
    <name evidence="9" type="ORF">S12H4_29359</name>
</gene>
<dbReference type="GO" id="GO:0055085">
    <property type="term" value="P:transmembrane transport"/>
    <property type="evidence" value="ECO:0007669"/>
    <property type="project" value="InterPro"/>
</dbReference>
<evidence type="ECO:0000256" key="5">
    <source>
        <dbReference type="ARBA" id="ARBA00022989"/>
    </source>
</evidence>
<feature type="transmembrane region" description="Helical" evidence="7">
    <location>
        <begin position="116"/>
        <end position="136"/>
    </location>
</feature>
<reference evidence="9" key="1">
    <citation type="journal article" date="2014" name="Front. Microbiol.">
        <title>High frequency of phylogenetically diverse reductive dehalogenase-homologous genes in deep subseafloor sedimentary metagenomes.</title>
        <authorList>
            <person name="Kawai M."/>
            <person name="Futagami T."/>
            <person name="Toyoda A."/>
            <person name="Takaki Y."/>
            <person name="Nishi S."/>
            <person name="Hori S."/>
            <person name="Arai W."/>
            <person name="Tsubouchi T."/>
            <person name="Morono Y."/>
            <person name="Uchiyama I."/>
            <person name="Ito T."/>
            <person name="Fujiyama A."/>
            <person name="Inagaki F."/>
            <person name="Takami H."/>
        </authorList>
    </citation>
    <scope>NUCLEOTIDE SEQUENCE</scope>
    <source>
        <strain evidence="9">Expedition CK06-06</strain>
    </source>
</reference>
<feature type="domain" description="ABC transmembrane type-1" evidence="8">
    <location>
        <begin position="1"/>
        <end position="136"/>
    </location>
</feature>
<sequence length="151" mass="16343">MYGGGSLLNTFTGLIVSGLVGATAVFIMKQFFEGLPKELEESARIDGASTYQIFSKIMLPLAKPALGALTILTFQGVWNEFFWPLVILTSPMDKFTLTIGLLSFKNTYASGAFDWGPILAGAIISALPIIILFIVFQRYFVEGASFSGIKG</sequence>
<name>X1SV22_9ZZZZ</name>
<keyword evidence="4 7" id="KW-0812">Transmembrane</keyword>
<keyword evidence="6 7" id="KW-0472">Membrane</keyword>
<evidence type="ECO:0000256" key="1">
    <source>
        <dbReference type="ARBA" id="ARBA00004651"/>
    </source>
</evidence>
<feature type="transmembrane region" description="Helical" evidence="7">
    <location>
        <begin position="12"/>
        <end position="32"/>
    </location>
</feature>
<evidence type="ECO:0000256" key="7">
    <source>
        <dbReference type="SAM" id="Phobius"/>
    </source>
</evidence>
<comment type="subcellular location">
    <subcellularLocation>
        <location evidence="1">Cell membrane</location>
        <topology evidence="1">Multi-pass membrane protein</topology>
    </subcellularLocation>
</comment>
<accession>X1SV22</accession>
<dbReference type="AlphaFoldDB" id="X1SV22"/>
<evidence type="ECO:0000256" key="3">
    <source>
        <dbReference type="ARBA" id="ARBA00022475"/>
    </source>
</evidence>
<dbReference type="PROSITE" id="PS50928">
    <property type="entry name" value="ABC_TM1"/>
    <property type="match status" value="1"/>
</dbReference>
<dbReference type="Gene3D" id="1.10.3720.10">
    <property type="entry name" value="MetI-like"/>
    <property type="match status" value="1"/>
</dbReference>
<evidence type="ECO:0000313" key="9">
    <source>
        <dbReference type="EMBL" id="GAI96813.1"/>
    </source>
</evidence>
<dbReference type="PANTHER" id="PTHR43744">
    <property type="entry name" value="ABC TRANSPORTER PERMEASE PROTEIN MG189-RELATED-RELATED"/>
    <property type="match status" value="1"/>
</dbReference>
<keyword evidence="2" id="KW-0813">Transport</keyword>
<comment type="caution">
    <text evidence="9">The sequence shown here is derived from an EMBL/GenBank/DDBJ whole genome shotgun (WGS) entry which is preliminary data.</text>
</comment>
<protein>
    <recommendedName>
        <fullName evidence="8">ABC transmembrane type-1 domain-containing protein</fullName>
    </recommendedName>
</protein>
<dbReference type="Pfam" id="PF00528">
    <property type="entry name" value="BPD_transp_1"/>
    <property type="match status" value="1"/>
</dbReference>
<keyword evidence="3" id="KW-1003">Cell membrane</keyword>
<dbReference type="EMBL" id="BARW01016929">
    <property type="protein sequence ID" value="GAI96813.1"/>
    <property type="molecule type" value="Genomic_DNA"/>
</dbReference>
<evidence type="ECO:0000256" key="2">
    <source>
        <dbReference type="ARBA" id="ARBA00022448"/>
    </source>
</evidence>
<dbReference type="CDD" id="cd06261">
    <property type="entry name" value="TM_PBP2"/>
    <property type="match status" value="1"/>
</dbReference>
<evidence type="ECO:0000259" key="8">
    <source>
        <dbReference type="PROSITE" id="PS50928"/>
    </source>
</evidence>
<organism evidence="9">
    <name type="scientific">marine sediment metagenome</name>
    <dbReference type="NCBI Taxonomy" id="412755"/>
    <lineage>
        <taxon>unclassified sequences</taxon>
        <taxon>metagenomes</taxon>
        <taxon>ecological metagenomes</taxon>
    </lineage>
</organism>
<dbReference type="GO" id="GO:0005886">
    <property type="term" value="C:plasma membrane"/>
    <property type="evidence" value="ECO:0007669"/>
    <property type="project" value="UniProtKB-SubCell"/>
</dbReference>
<evidence type="ECO:0000256" key="6">
    <source>
        <dbReference type="ARBA" id="ARBA00023136"/>
    </source>
</evidence>
<keyword evidence="5 7" id="KW-1133">Transmembrane helix</keyword>
<proteinExistence type="predicted"/>
<evidence type="ECO:0000256" key="4">
    <source>
        <dbReference type="ARBA" id="ARBA00022692"/>
    </source>
</evidence>
<dbReference type="InterPro" id="IPR000515">
    <property type="entry name" value="MetI-like"/>
</dbReference>
<dbReference type="PANTHER" id="PTHR43744:SF12">
    <property type="entry name" value="ABC TRANSPORTER PERMEASE PROTEIN MG189-RELATED"/>
    <property type="match status" value="1"/>
</dbReference>
<feature type="transmembrane region" description="Helical" evidence="7">
    <location>
        <begin position="81"/>
        <end position="104"/>
    </location>
</feature>